<sequence>MGERITLSLHISDANAQTRAFRSQSFNNPPTLSTHRSRRTLSLPAREKPAIPPPISETPEDSRLDDEMHPPEQQPIKSYPENCHDEMHWFTPIAGLLISLLLYVWACLLSLSADDKKTIFCISRS</sequence>
<feature type="region of interest" description="Disordered" evidence="1">
    <location>
        <begin position="20"/>
        <end position="80"/>
    </location>
</feature>
<name>A0A3M6T4C6_POCDA</name>
<organism evidence="3 4">
    <name type="scientific">Pocillopora damicornis</name>
    <name type="common">Cauliflower coral</name>
    <name type="synonym">Millepora damicornis</name>
    <dbReference type="NCBI Taxonomy" id="46731"/>
    <lineage>
        <taxon>Eukaryota</taxon>
        <taxon>Metazoa</taxon>
        <taxon>Cnidaria</taxon>
        <taxon>Anthozoa</taxon>
        <taxon>Hexacorallia</taxon>
        <taxon>Scleractinia</taxon>
        <taxon>Astrocoeniina</taxon>
        <taxon>Pocilloporidae</taxon>
        <taxon>Pocillopora</taxon>
    </lineage>
</organism>
<dbReference type="EMBL" id="RCHS01004377">
    <property type="protein sequence ID" value="RMX34726.1"/>
    <property type="molecule type" value="Genomic_DNA"/>
</dbReference>
<dbReference type="Proteomes" id="UP000275408">
    <property type="component" value="Unassembled WGS sequence"/>
</dbReference>
<feature type="transmembrane region" description="Helical" evidence="2">
    <location>
        <begin position="89"/>
        <end position="111"/>
    </location>
</feature>
<keyword evidence="2" id="KW-0812">Transmembrane</keyword>
<evidence type="ECO:0000313" key="4">
    <source>
        <dbReference type="Proteomes" id="UP000275408"/>
    </source>
</evidence>
<protein>
    <submittedName>
        <fullName evidence="3">Uncharacterized protein</fullName>
    </submittedName>
</protein>
<proteinExistence type="predicted"/>
<gene>
    <name evidence="3" type="ORF">pdam_00010211</name>
</gene>
<accession>A0A3M6T4C6</accession>
<reference evidence="3 4" key="1">
    <citation type="journal article" date="2018" name="Sci. Rep.">
        <title>Comparative analysis of the Pocillopora damicornis genome highlights role of immune system in coral evolution.</title>
        <authorList>
            <person name="Cunning R."/>
            <person name="Bay R.A."/>
            <person name="Gillette P."/>
            <person name="Baker A.C."/>
            <person name="Traylor-Knowles N."/>
        </authorList>
    </citation>
    <scope>NUCLEOTIDE SEQUENCE [LARGE SCALE GENOMIC DNA]</scope>
    <source>
        <strain evidence="3">RSMAS</strain>
        <tissue evidence="3">Whole animal</tissue>
    </source>
</reference>
<comment type="caution">
    <text evidence="3">The sequence shown here is derived from an EMBL/GenBank/DDBJ whole genome shotgun (WGS) entry which is preliminary data.</text>
</comment>
<evidence type="ECO:0000313" key="3">
    <source>
        <dbReference type="EMBL" id="RMX34726.1"/>
    </source>
</evidence>
<keyword evidence="2" id="KW-1133">Transmembrane helix</keyword>
<evidence type="ECO:0000256" key="1">
    <source>
        <dbReference type="SAM" id="MobiDB-lite"/>
    </source>
</evidence>
<evidence type="ECO:0000256" key="2">
    <source>
        <dbReference type="SAM" id="Phobius"/>
    </source>
</evidence>
<feature type="compositionally biased region" description="Basic and acidic residues" evidence="1">
    <location>
        <begin position="60"/>
        <end position="70"/>
    </location>
</feature>
<dbReference type="OrthoDB" id="5950085at2759"/>
<keyword evidence="4" id="KW-1185">Reference proteome</keyword>
<dbReference type="AlphaFoldDB" id="A0A3M6T4C6"/>
<feature type="compositionally biased region" description="Polar residues" evidence="1">
    <location>
        <begin position="20"/>
        <end position="34"/>
    </location>
</feature>
<keyword evidence="2" id="KW-0472">Membrane</keyword>